<comment type="caution">
    <text evidence="9">The sequence shown here is derived from an EMBL/GenBank/DDBJ whole genome shotgun (WGS) entry which is preliminary data.</text>
</comment>
<proteinExistence type="predicted"/>
<evidence type="ECO:0000313" key="10">
    <source>
        <dbReference type="Proteomes" id="UP000009328"/>
    </source>
</evidence>
<evidence type="ECO:0000256" key="1">
    <source>
        <dbReference type="ARBA" id="ARBA00022723"/>
    </source>
</evidence>
<dbReference type="PANTHER" id="PTHR13119">
    <property type="entry name" value="ZINC FINGER CCCH DOMAIN-CONTAINING PROTEI"/>
    <property type="match status" value="1"/>
</dbReference>
<feature type="domain" description="C3H1-type" evidence="8">
    <location>
        <begin position="255"/>
        <end position="282"/>
    </location>
</feature>
<dbReference type="Pfam" id="PF14608">
    <property type="entry name" value="zf-CCCH_2"/>
    <property type="match status" value="2"/>
</dbReference>
<keyword evidence="2" id="KW-0677">Repeat</keyword>
<dbReference type="SUPFAM" id="SSF90229">
    <property type="entry name" value="CCCH zinc finger"/>
    <property type="match status" value="1"/>
</dbReference>
<dbReference type="EC" id="2.4.2.30" evidence="9"/>
<feature type="zinc finger region" description="C3H1-type" evidence="5">
    <location>
        <begin position="255"/>
        <end position="282"/>
    </location>
</feature>
<organism evidence="9 10">
    <name type="scientific">Wickerhamomyces ciferrii (strain ATCC 14091 / BCRC 22168 / CBS 111 / JCM 3599 / NBRC 0793 / NRRL Y-1031 F-60-10)</name>
    <name type="common">Yeast</name>
    <name type="synonym">Pichia ciferrii</name>
    <dbReference type="NCBI Taxonomy" id="1206466"/>
    <lineage>
        <taxon>Eukaryota</taxon>
        <taxon>Fungi</taxon>
        <taxon>Dikarya</taxon>
        <taxon>Ascomycota</taxon>
        <taxon>Saccharomycotina</taxon>
        <taxon>Saccharomycetes</taxon>
        <taxon>Phaffomycetales</taxon>
        <taxon>Wickerhamomycetaceae</taxon>
        <taxon>Wickerhamomyces</taxon>
    </lineage>
</organism>
<keyword evidence="1 5" id="KW-0479">Metal-binding</keyword>
<evidence type="ECO:0000256" key="5">
    <source>
        <dbReference type="PROSITE-ProRule" id="PRU00723"/>
    </source>
</evidence>
<keyword evidence="4 5" id="KW-0862">Zinc</keyword>
<evidence type="ECO:0000256" key="6">
    <source>
        <dbReference type="SAM" id="Coils"/>
    </source>
</evidence>
<dbReference type="SMART" id="SM00356">
    <property type="entry name" value="ZnF_C3H1"/>
    <property type="match status" value="2"/>
</dbReference>
<dbReference type="Proteomes" id="UP000009328">
    <property type="component" value="Unassembled WGS sequence"/>
</dbReference>
<accession>K0KWH0</accession>
<dbReference type="PROSITE" id="PS50103">
    <property type="entry name" value="ZF_C3H1"/>
    <property type="match status" value="1"/>
</dbReference>
<keyword evidence="3 5" id="KW-0863">Zinc-finger</keyword>
<reference evidence="9 10" key="1">
    <citation type="journal article" date="2012" name="Eukaryot. Cell">
        <title>Draft genome sequence of Wickerhamomyces ciferrii NRRL Y-1031 F-60-10.</title>
        <authorList>
            <person name="Schneider J."/>
            <person name="Andrea H."/>
            <person name="Blom J."/>
            <person name="Jaenicke S."/>
            <person name="Ruckert C."/>
            <person name="Schorsch C."/>
            <person name="Szczepanowski R."/>
            <person name="Farwick M."/>
            <person name="Goesmann A."/>
            <person name="Puhler A."/>
            <person name="Schaffer S."/>
            <person name="Tauch A."/>
            <person name="Kohler T."/>
            <person name="Brinkrolf K."/>
        </authorList>
    </citation>
    <scope>NUCLEOTIDE SEQUENCE [LARGE SCALE GENOMIC DNA]</scope>
    <source>
        <strain evidence="10">ATCC 14091 / BCRC 22168 / CBS 111 / JCM 3599 / NBRC 0793 / NRRL Y-1031 F-60-10</strain>
    </source>
</reference>
<dbReference type="GO" id="GO:0045892">
    <property type="term" value="P:negative regulation of DNA-templated transcription"/>
    <property type="evidence" value="ECO:0007669"/>
    <property type="project" value="InterPro"/>
</dbReference>
<evidence type="ECO:0000256" key="2">
    <source>
        <dbReference type="ARBA" id="ARBA00022737"/>
    </source>
</evidence>
<dbReference type="STRING" id="1206466.K0KWH0"/>
<evidence type="ECO:0000256" key="3">
    <source>
        <dbReference type="ARBA" id="ARBA00022771"/>
    </source>
</evidence>
<dbReference type="InParanoid" id="K0KWH0"/>
<feature type="region of interest" description="Disordered" evidence="7">
    <location>
        <begin position="377"/>
        <end position="401"/>
    </location>
</feature>
<dbReference type="HOGENOM" id="CLU_519923_0_0_1"/>
<dbReference type="AlphaFoldDB" id="K0KWH0"/>
<feature type="compositionally biased region" description="Low complexity" evidence="7">
    <location>
        <begin position="187"/>
        <end position="222"/>
    </location>
</feature>
<evidence type="ECO:0000256" key="7">
    <source>
        <dbReference type="SAM" id="MobiDB-lite"/>
    </source>
</evidence>
<feature type="region of interest" description="Disordered" evidence="7">
    <location>
        <begin position="291"/>
        <end position="312"/>
    </location>
</feature>
<protein>
    <submittedName>
        <fullName evidence="9">Poly [ADP-ribose] polymerase 12</fullName>
        <ecNumber evidence="9">2.4.2.30</ecNumber>
    </submittedName>
</protein>
<feature type="region of interest" description="Disordered" evidence="7">
    <location>
        <begin position="186"/>
        <end position="224"/>
    </location>
</feature>
<dbReference type="PANTHER" id="PTHR13119:SF12">
    <property type="entry name" value="PROTEIN SUPPRESSOR OF SABLE"/>
    <property type="match status" value="1"/>
</dbReference>
<gene>
    <name evidence="9" type="ORF">BN7_5075</name>
</gene>
<dbReference type="GO" id="GO:0005634">
    <property type="term" value="C:nucleus"/>
    <property type="evidence" value="ECO:0007669"/>
    <property type="project" value="TreeGrafter"/>
</dbReference>
<sequence length="524" mass="59265">MTNFQEECNKILNNDSLFEEDKIDYLDDLVTKKYKCSSKEAERIILDILWKHKDPSRKVEPQVKIVKVEERAVKIDIPSFERRLELEKQVRELEALNEEKRKNWEKSRDLKNKAESEYQDLLIKTQELRKELYGEKTPAPQQTSSPIDQLNDLFNGSLSRQRIEQALRINGYDVIEAAQHLMNQLKTSEASTTSSKDSQSTSTTPLLSNSVPSTNSTSTTNNQPFFSVDKKNKALCSFLIKNGQCLRSDCKFSHDIDQRACSFWLKGNCLAGDKCLFKHDLDLPTPLSPPESLASLSTLTPPSSQPSIIKQSPSSSFTASNISSVPSFIPSTSAPPFIPSKAIKIVKPIKKPTIIPWEDQTENKYLKSYVSNRISATRNENQRKKHAKMSTDSYVSNDGGKAKKLSEKANKFEEKALDALKSADDDLYSYSETIDDEVWFEMHGLEFNDAVDQLTSSLSEVKSKYKLNSKTAYIVVPSSGDIPGHKKTTKPITIWLDHIGYRWQLFSCGNNQHGSIIGIDTWSI</sequence>
<evidence type="ECO:0000259" key="8">
    <source>
        <dbReference type="PROSITE" id="PS50103"/>
    </source>
</evidence>
<dbReference type="EMBL" id="CAIF01000198">
    <property type="protein sequence ID" value="CCH45493.1"/>
    <property type="molecule type" value="Genomic_DNA"/>
</dbReference>
<dbReference type="InterPro" id="IPR036855">
    <property type="entry name" value="Znf_CCCH_sf"/>
</dbReference>
<name>K0KWH0_WICCF</name>
<dbReference type="Gene3D" id="4.10.1000.10">
    <property type="entry name" value="Zinc finger, CCCH-type"/>
    <property type="match status" value="1"/>
</dbReference>
<dbReference type="InterPro" id="IPR000571">
    <property type="entry name" value="Znf_CCCH"/>
</dbReference>
<dbReference type="eggNOG" id="KOG2401">
    <property type="taxonomic scope" value="Eukaryota"/>
</dbReference>
<dbReference type="GO" id="GO:0003723">
    <property type="term" value="F:RNA binding"/>
    <property type="evidence" value="ECO:0007669"/>
    <property type="project" value="InterPro"/>
</dbReference>
<evidence type="ECO:0000256" key="4">
    <source>
        <dbReference type="ARBA" id="ARBA00022833"/>
    </source>
</evidence>
<dbReference type="InterPro" id="IPR045124">
    <property type="entry name" value="Su(sable)-like"/>
</dbReference>
<keyword evidence="9" id="KW-0808">Transferase</keyword>
<keyword evidence="6" id="KW-0175">Coiled coil</keyword>
<keyword evidence="9" id="KW-0328">Glycosyltransferase</keyword>
<keyword evidence="10" id="KW-1185">Reference proteome</keyword>
<dbReference type="GO" id="GO:0003950">
    <property type="term" value="F:NAD+ poly-ADP-ribosyltransferase activity"/>
    <property type="evidence" value="ECO:0007669"/>
    <property type="project" value="UniProtKB-EC"/>
</dbReference>
<evidence type="ECO:0000313" key="9">
    <source>
        <dbReference type="EMBL" id="CCH45493.1"/>
    </source>
</evidence>
<dbReference type="GO" id="GO:0008270">
    <property type="term" value="F:zinc ion binding"/>
    <property type="evidence" value="ECO:0007669"/>
    <property type="project" value="UniProtKB-KW"/>
</dbReference>
<feature type="coiled-coil region" evidence="6">
    <location>
        <begin position="83"/>
        <end position="131"/>
    </location>
</feature>